<feature type="compositionally biased region" description="Polar residues" evidence="13">
    <location>
        <begin position="35"/>
        <end position="45"/>
    </location>
</feature>
<evidence type="ECO:0000256" key="5">
    <source>
        <dbReference type="ARBA" id="ARBA00022553"/>
    </source>
</evidence>
<dbReference type="EMBL" id="JAULSV010000001">
    <property type="protein sequence ID" value="KAK0655964.1"/>
    <property type="molecule type" value="Genomic_DNA"/>
</dbReference>
<dbReference type="PROSITE" id="PS00107">
    <property type="entry name" value="PROTEIN_KINASE_ATP"/>
    <property type="match status" value="1"/>
</dbReference>
<keyword evidence="7 12" id="KW-0547">Nucleotide-binding</keyword>
<dbReference type="PANTHER" id="PTHR24346:SF110">
    <property type="entry name" value="NON-SPECIFIC SERINE_THREONINE PROTEIN KINASE"/>
    <property type="match status" value="1"/>
</dbReference>
<dbReference type="Pfam" id="PF16797">
    <property type="entry name" value="Fungal_KA1"/>
    <property type="match status" value="1"/>
</dbReference>
<dbReference type="InterPro" id="IPR043024">
    <property type="entry name" value="KA1_sf_fungal"/>
</dbReference>
<feature type="region of interest" description="Disordered" evidence="13">
    <location>
        <begin position="603"/>
        <end position="722"/>
    </location>
</feature>
<feature type="domain" description="Protein kinase" evidence="14">
    <location>
        <begin position="129"/>
        <end position="407"/>
    </location>
</feature>
<dbReference type="SMART" id="SM00220">
    <property type="entry name" value="S_TKc"/>
    <property type="match status" value="1"/>
</dbReference>
<evidence type="ECO:0000256" key="6">
    <source>
        <dbReference type="ARBA" id="ARBA00022679"/>
    </source>
</evidence>
<dbReference type="InterPro" id="IPR031850">
    <property type="entry name" value="Fungal_KA1_dom"/>
</dbReference>
<evidence type="ECO:0000256" key="13">
    <source>
        <dbReference type="SAM" id="MobiDB-lite"/>
    </source>
</evidence>
<dbReference type="GO" id="GO:0004674">
    <property type="term" value="F:protein serine/threonine kinase activity"/>
    <property type="evidence" value="ECO:0007669"/>
    <property type="project" value="UniProtKB-KW"/>
</dbReference>
<evidence type="ECO:0000256" key="9">
    <source>
        <dbReference type="ARBA" id="ARBA00022840"/>
    </source>
</evidence>
<feature type="region of interest" description="Disordered" evidence="13">
    <location>
        <begin position="932"/>
        <end position="965"/>
    </location>
</feature>
<dbReference type="Pfam" id="PF00069">
    <property type="entry name" value="Pkinase"/>
    <property type="match status" value="1"/>
</dbReference>
<evidence type="ECO:0000256" key="1">
    <source>
        <dbReference type="ARBA" id="ARBA00004266"/>
    </source>
</evidence>
<keyword evidence="5" id="KW-0597">Phosphoprotein</keyword>
<protein>
    <recommendedName>
        <fullName evidence="3">non-specific serine/threonine protein kinase</fullName>
        <ecNumber evidence="3">2.7.11.1</ecNumber>
    </recommendedName>
</protein>
<organism evidence="15 16">
    <name type="scientific">Cercophora newfieldiana</name>
    <dbReference type="NCBI Taxonomy" id="92897"/>
    <lineage>
        <taxon>Eukaryota</taxon>
        <taxon>Fungi</taxon>
        <taxon>Dikarya</taxon>
        <taxon>Ascomycota</taxon>
        <taxon>Pezizomycotina</taxon>
        <taxon>Sordariomycetes</taxon>
        <taxon>Sordariomycetidae</taxon>
        <taxon>Sordariales</taxon>
        <taxon>Lasiosphaeriaceae</taxon>
        <taxon>Cercophora</taxon>
    </lineage>
</organism>
<feature type="compositionally biased region" description="Basic and acidic residues" evidence="13">
    <location>
        <begin position="710"/>
        <end position="722"/>
    </location>
</feature>
<name>A0AA39YNS9_9PEZI</name>
<evidence type="ECO:0000256" key="7">
    <source>
        <dbReference type="ARBA" id="ARBA00022741"/>
    </source>
</evidence>
<feature type="compositionally biased region" description="Low complexity" evidence="13">
    <location>
        <begin position="107"/>
        <end position="117"/>
    </location>
</feature>
<dbReference type="AlphaFoldDB" id="A0AA39YNS9"/>
<dbReference type="GO" id="GO:0005935">
    <property type="term" value="C:cellular bud neck"/>
    <property type="evidence" value="ECO:0007669"/>
    <property type="project" value="UniProtKB-SubCell"/>
</dbReference>
<dbReference type="PROSITE" id="PS50011">
    <property type="entry name" value="PROTEIN_KINASE_DOM"/>
    <property type="match status" value="1"/>
</dbReference>
<feature type="region of interest" description="Disordered" evidence="13">
    <location>
        <begin position="994"/>
        <end position="1014"/>
    </location>
</feature>
<dbReference type="Proteomes" id="UP001174936">
    <property type="component" value="Unassembled WGS sequence"/>
</dbReference>
<keyword evidence="16" id="KW-1185">Reference proteome</keyword>
<comment type="caution">
    <text evidence="15">The sequence shown here is derived from an EMBL/GenBank/DDBJ whole genome shotgun (WGS) entry which is preliminary data.</text>
</comment>
<dbReference type="GO" id="GO:0035556">
    <property type="term" value="P:intracellular signal transduction"/>
    <property type="evidence" value="ECO:0007669"/>
    <property type="project" value="TreeGrafter"/>
</dbReference>
<evidence type="ECO:0000256" key="12">
    <source>
        <dbReference type="PROSITE-ProRule" id="PRU10141"/>
    </source>
</evidence>
<dbReference type="SUPFAM" id="SSF56112">
    <property type="entry name" value="Protein kinase-like (PK-like)"/>
    <property type="match status" value="1"/>
</dbReference>
<feature type="region of interest" description="Disordered" evidence="13">
    <location>
        <begin position="784"/>
        <end position="817"/>
    </location>
</feature>
<comment type="similarity">
    <text evidence="2">Belongs to the protein kinase superfamily. CAMK Ser/Thr protein kinase family. NIM1 subfamily.</text>
</comment>
<dbReference type="Gene3D" id="1.10.510.10">
    <property type="entry name" value="Transferase(Phosphotransferase) domain 1"/>
    <property type="match status" value="1"/>
</dbReference>
<dbReference type="EC" id="2.7.11.1" evidence="3"/>
<sequence>MEHRSRTVRIPIVRQPLGDATQRVNSATVAAVGRQSCNENNSLRTQKAHARGVSNPLLSSATQPPAERSGNRPQSTPTPAPTPAQVNPRLSAITQGSQQTSDSRRASQFSHASSTSSNRREPKTIIGPWELGKTLGQGSSARVRLGKHRVSQQLVAVKIVAKSTAHLNQAGSLANLDRYDHRKSMTGADGGVRRMPLAIEREVAILKLIQHPNIIQLLDIWENRQEIYIVTEYVEKGDMFGFINWNGRLEEEEAMLYFRQIMSALEYCHSLNICHRDLKPENILLKSNGQVKIADFGMAALHQTSSHQLRTACGSPHYAAPELLRHQYYKGSAVDIWSMGVILFAMLSGRLPFDDEDIPAMLNKAKKAEYKMPRFLTPEAKDLISRILVPQPSHRITMHQMWGHALIKKYNYLDDLHTRDGLPQDVLRNSDIQPVPEYELDAQIMRQMTALWHSVPEQKLKEKLANDEANDQKLFYWLLHSHREAQLENYNNDVPISKSDIHHLKPPNWKKRIATCEFTHSGRNGQGKNVTKFTVISNVPEVDDSGTVYSYDPYNASRNLQPCASQASHAKITVHRNDDEAGTASAGPVVSHSYHSYKTVGSSFRGRRRMNSLKTGTTASRFRSPHSTMSSIRSVRSTPRPAVNPRGKRGVDFSSIRGNGGQRGSRRHSRETLQTPSTNDANGVKACGKGGALVSNPHNDTAESSGIGSHLDKPSKDGELPREESVVWNEELQMLGHRIAEDCDKAFQSSIVVSESSIGQDSREVTPYSISLGTLSTGRLLELSSLDPTPKPRPWDNRPLPPTPPGTITPTSSTWNRGAVNIEPIPLNLRQPSDRRTVSEPLYSLFPKPPRPLPSICEDELARSRVSLNSPKTPIPAVDNQGLMNCGPLDRTIRVVHSPADGPVPVPEPLHVRKVSRNGVLASAIPEPLNVRKISGNSATTTASTDPEAQRRGEEEVTSDRAKARVSSWFRRTSKDDTANSSFATVTEKIALSQDQNEMVEESPSNSADTSQVAAKKKGFRLSFGKWKNPAKNEPRIEMSILDSDLDDITPDTSILSTTKRKRGKKSKTNTESNRASLAIWHDDDGRSSSSTQSARKIEVHQNWLARLFRVKPAMRYLCFTMPKRRARQEIAILLREWRRHGLRDIEVDKNRNIVFARIGPKNYFNMKEVSFAIEIMTVIEHGRRGHLAIARFTQEKGAASSFHKTVDSINRVFASRGLLVNDKRKIGMMIKTLNS</sequence>
<comment type="subcellular location">
    <subcellularLocation>
        <location evidence="1">Bud neck</location>
    </subcellularLocation>
</comment>
<feature type="region of interest" description="Disordered" evidence="13">
    <location>
        <begin position="35"/>
        <end position="132"/>
    </location>
</feature>
<dbReference type="InterPro" id="IPR000719">
    <property type="entry name" value="Prot_kinase_dom"/>
</dbReference>
<reference evidence="15" key="1">
    <citation type="submission" date="2023-06" db="EMBL/GenBank/DDBJ databases">
        <title>Genome-scale phylogeny and comparative genomics of the fungal order Sordariales.</title>
        <authorList>
            <consortium name="Lawrence Berkeley National Laboratory"/>
            <person name="Hensen N."/>
            <person name="Bonometti L."/>
            <person name="Westerberg I."/>
            <person name="Brannstrom I.O."/>
            <person name="Guillou S."/>
            <person name="Cros-Aarteil S."/>
            <person name="Calhoun S."/>
            <person name="Haridas S."/>
            <person name="Kuo A."/>
            <person name="Mondo S."/>
            <person name="Pangilinan J."/>
            <person name="Riley R."/>
            <person name="Labutti K."/>
            <person name="Andreopoulos B."/>
            <person name="Lipzen A."/>
            <person name="Chen C."/>
            <person name="Yanf M."/>
            <person name="Daum C."/>
            <person name="Ng V."/>
            <person name="Clum A."/>
            <person name="Steindorff A."/>
            <person name="Ohm R."/>
            <person name="Martin F."/>
            <person name="Silar P."/>
            <person name="Natvig D."/>
            <person name="Lalanne C."/>
            <person name="Gautier V."/>
            <person name="Ament-Velasquez S.L."/>
            <person name="Kruys A."/>
            <person name="Hutchinson M.I."/>
            <person name="Powell A.J."/>
            <person name="Barry K."/>
            <person name="Miller A.N."/>
            <person name="Grigoriev I.V."/>
            <person name="Debuchy R."/>
            <person name="Gladieux P."/>
            <person name="Thoren M.H."/>
            <person name="Johannesson H."/>
        </authorList>
    </citation>
    <scope>NUCLEOTIDE SEQUENCE</scope>
    <source>
        <strain evidence="15">SMH2532-1</strain>
    </source>
</reference>
<feature type="region of interest" description="Disordered" evidence="13">
    <location>
        <begin position="1057"/>
        <end position="1076"/>
    </location>
</feature>
<evidence type="ECO:0000256" key="3">
    <source>
        <dbReference type="ARBA" id="ARBA00012513"/>
    </source>
</evidence>
<keyword evidence="4" id="KW-0723">Serine/threonine-protein kinase</keyword>
<gene>
    <name evidence="15" type="ORF">B0T16DRAFT_424640</name>
</gene>
<evidence type="ECO:0000313" key="16">
    <source>
        <dbReference type="Proteomes" id="UP001174936"/>
    </source>
</evidence>
<feature type="compositionally biased region" description="Basic and acidic residues" evidence="13">
    <location>
        <begin position="948"/>
        <end position="963"/>
    </location>
</feature>
<evidence type="ECO:0000256" key="10">
    <source>
        <dbReference type="ARBA" id="ARBA00047899"/>
    </source>
</evidence>
<feature type="compositionally biased region" description="Polar residues" evidence="13">
    <location>
        <begin position="994"/>
        <end position="1013"/>
    </location>
</feature>
<feature type="binding site" evidence="12">
    <location>
        <position position="162"/>
    </location>
    <ligand>
        <name>ATP</name>
        <dbReference type="ChEBI" id="CHEBI:30616"/>
    </ligand>
</feature>
<evidence type="ECO:0000256" key="11">
    <source>
        <dbReference type="ARBA" id="ARBA00048679"/>
    </source>
</evidence>
<dbReference type="FunFam" id="1.10.510.10:FF:000394">
    <property type="entry name" value="Serine/threonine-protein kinase HSL1"/>
    <property type="match status" value="1"/>
</dbReference>
<dbReference type="Gene3D" id="3.30.310.220">
    <property type="entry name" value="Fungal kinase associated-1 domain"/>
    <property type="match status" value="1"/>
</dbReference>
<keyword evidence="9 12" id="KW-0067">ATP-binding</keyword>
<dbReference type="PANTHER" id="PTHR24346">
    <property type="entry name" value="MAP/MICROTUBULE AFFINITY-REGULATING KINASE"/>
    <property type="match status" value="1"/>
</dbReference>
<feature type="compositionally biased region" description="Polar residues" evidence="13">
    <location>
        <begin position="935"/>
        <end position="947"/>
    </location>
</feature>
<proteinExistence type="inferred from homology"/>
<comment type="catalytic activity">
    <reaction evidence="10">
        <text>L-threonyl-[protein] + ATP = O-phospho-L-threonyl-[protein] + ADP + H(+)</text>
        <dbReference type="Rhea" id="RHEA:46608"/>
        <dbReference type="Rhea" id="RHEA-COMP:11060"/>
        <dbReference type="Rhea" id="RHEA-COMP:11605"/>
        <dbReference type="ChEBI" id="CHEBI:15378"/>
        <dbReference type="ChEBI" id="CHEBI:30013"/>
        <dbReference type="ChEBI" id="CHEBI:30616"/>
        <dbReference type="ChEBI" id="CHEBI:61977"/>
        <dbReference type="ChEBI" id="CHEBI:456216"/>
        <dbReference type="EC" id="2.7.11.1"/>
    </reaction>
</comment>
<dbReference type="GO" id="GO:0005940">
    <property type="term" value="C:septin ring"/>
    <property type="evidence" value="ECO:0007669"/>
    <property type="project" value="UniProtKB-ARBA"/>
</dbReference>
<dbReference type="InterPro" id="IPR008271">
    <property type="entry name" value="Ser/Thr_kinase_AS"/>
</dbReference>
<dbReference type="GO" id="GO:0005524">
    <property type="term" value="F:ATP binding"/>
    <property type="evidence" value="ECO:0007669"/>
    <property type="project" value="UniProtKB-UniRule"/>
</dbReference>
<feature type="compositionally biased region" description="Polar residues" evidence="13">
    <location>
        <begin position="612"/>
        <end position="637"/>
    </location>
</feature>
<evidence type="ECO:0000259" key="14">
    <source>
        <dbReference type="PROSITE" id="PS50011"/>
    </source>
</evidence>
<feature type="compositionally biased region" description="Polar residues" evidence="13">
    <location>
        <begin position="92"/>
        <end position="101"/>
    </location>
</feature>
<dbReference type="PROSITE" id="PS00108">
    <property type="entry name" value="PROTEIN_KINASE_ST"/>
    <property type="match status" value="1"/>
</dbReference>
<dbReference type="InterPro" id="IPR017441">
    <property type="entry name" value="Protein_kinase_ATP_BS"/>
</dbReference>
<evidence type="ECO:0000313" key="15">
    <source>
        <dbReference type="EMBL" id="KAK0655964.1"/>
    </source>
</evidence>
<evidence type="ECO:0000256" key="8">
    <source>
        <dbReference type="ARBA" id="ARBA00022777"/>
    </source>
</evidence>
<accession>A0AA39YNS9</accession>
<comment type="catalytic activity">
    <reaction evidence="11">
        <text>L-seryl-[protein] + ATP = O-phospho-L-seryl-[protein] + ADP + H(+)</text>
        <dbReference type="Rhea" id="RHEA:17989"/>
        <dbReference type="Rhea" id="RHEA-COMP:9863"/>
        <dbReference type="Rhea" id="RHEA-COMP:11604"/>
        <dbReference type="ChEBI" id="CHEBI:15378"/>
        <dbReference type="ChEBI" id="CHEBI:29999"/>
        <dbReference type="ChEBI" id="CHEBI:30616"/>
        <dbReference type="ChEBI" id="CHEBI:83421"/>
        <dbReference type="ChEBI" id="CHEBI:456216"/>
        <dbReference type="EC" id="2.7.11.1"/>
    </reaction>
</comment>
<evidence type="ECO:0000256" key="2">
    <source>
        <dbReference type="ARBA" id="ARBA00010791"/>
    </source>
</evidence>
<evidence type="ECO:0000256" key="4">
    <source>
        <dbReference type="ARBA" id="ARBA00022527"/>
    </source>
</evidence>
<keyword evidence="8" id="KW-0418">Kinase</keyword>
<keyword evidence="6" id="KW-0808">Transferase</keyword>
<feature type="compositionally biased region" description="Basic residues" evidence="13">
    <location>
        <begin position="1059"/>
        <end position="1068"/>
    </location>
</feature>
<feature type="compositionally biased region" description="Polar residues" evidence="13">
    <location>
        <begin position="672"/>
        <end position="681"/>
    </location>
</feature>
<dbReference type="InterPro" id="IPR011009">
    <property type="entry name" value="Kinase-like_dom_sf"/>
</dbReference>
<feature type="compositionally biased region" description="Polar residues" evidence="13">
    <location>
        <begin position="696"/>
        <end position="707"/>
    </location>
</feature>